<dbReference type="AlphaFoldDB" id="A0A7W9MJQ8"/>
<feature type="region of interest" description="Disordered" evidence="1">
    <location>
        <begin position="1"/>
        <end position="51"/>
    </location>
</feature>
<sequence>MTSSRAGVIRPRGASVPPAAAVGRRPGARAARGRFDAVLRRAPRERAGTAR</sequence>
<reference evidence="2 3" key="1">
    <citation type="submission" date="2020-08" db="EMBL/GenBank/DDBJ databases">
        <title>Sequencing the genomes of 1000 actinobacteria strains.</title>
        <authorList>
            <person name="Klenk H.-P."/>
        </authorList>
    </citation>
    <scope>NUCLEOTIDE SEQUENCE [LARGE SCALE GENOMIC DNA]</scope>
    <source>
        <strain evidence="2 3">DSM 46887</strain>
    </source>
</reference>
<feature type="compositionally biased region" description="Basic and acidic residues" evidence="1">
    <location>
        <begin position="33"/>
        <end position="51"/>
    </location>
</feature>
<name>A0A7W9MJQ8_9ACTN</name>
<keyword evidence="3" id="KW-1185">Reference proteome</keyword>
<proteinExistence type="predicted"/>
<accession>A0A7W9MJQ8</accession>
<organism evidence="2 3">
    <name type="scientific">Streptosporangium becharense</name>
    <dbReference type="NCBI Taxonomy" id="1816182"/>
    <lineage>
        <taxon>Bacteria</taxon>
        <taxon>Bacillati</taxon>
        <taxon>Actinomycetota</taxon>
        <taxon>Actinomycetes</taxon>
        <taxon>Streptosporangiales</taxon>
        <taxon>Streptosporangiaceae</taxon>
        <taxon>Streptosporangium</taxon>
    </lineage>
</organism>
<dbReference type="Proteomes" id="UP000540685">
    <property type="component" value="Unassembled WGS sequence"/>
</dbReference>
<evidence type="ECO:0000313" key="3">
    <source>
        <dbReference type="Proteomes" id="UP000540685"/>
    </source>
</evidence>
<gene>
    <name evidence="2" type="ORF">F4562_006377</name>
</gene>
<feature type="compositionally biased region" description="Low complexity" evidence="1">
    <location>
        <begin position="10"/>
        <end position="30"/>
    </location>
</feature>
<dbReference type="RefSeq" id="WP_184854802.1">
    <property type="nucleotide sequence ID" value="NZ_JACHMP010000001.1"/>
</dbReference>
<comment type="caution">
    <text evidence="2">The sequence shown here is derived from an EMBL/GenBank/DDBJ whole genome shotgun (WGS) entry which is preliminary data.</text>
</comment>
<evidence type="ECO:0000313" key="2">
    <source>
        <dbReference type="EMBL" id="MBB5823315.1"/>
    </source>
</evidence>
<evidence type="ECO:0000256" key="1">
    <source>
        <dbReference type="SAM" id="MobiDB-lite"/>
    </source>
</evidence>
<dbReference type="EMBL" id="JACHMP010000001">
    <property type="protein sequence ID" value="MBB5823315.1"/>
    <property type="molecule type" value="Genomic_DNA"/>
</dbReference>
<protein>
    <submittedName>
        <fullName evidence="2">Uncharacterized protein</fullName>
    </submittedName>
</protein>